<comment type="caution">
    <text evidence="1">The sequence shown here is derived from an EMBL/GenBank/DDBJ whole genome shotgun (WGS) entry which is preliminary data.</text>
</comment>
<dbReference type="EMBL" id="CAJVQA010022559">
    <property type="protein sequence ID" value="CAG8774390.1"/>
    <property type="molecule type" value="Genomic_DNA"/>
</dbReference>
<dbReference type="Proteomes" id="UP000789759">
    <property type="component" value="Unassembled WGS sequence"/>
</dbReference>
<proteinExistence type="predicted"/>
<dbReference type="AlphaFoldDB" id="A0A9N9JCL4"/>
<organism evidence="1 2">
    <name type="scientific">Cetraspora pellucida</name>
    <dbReference type="NCBI Taxonomy" id="1433469"/>
    <lineage>
        <taxon>Eukaryota</taxon>
        <taxon>Fungi</taxon>
        <taxon>Fungi incertae sedis</taxon>
        <taxon>Mucoromycota</taxon>
        <taxon>Glomeromycotina</taxon>
        <taxon>Glomeromycetes</taxon>
        <taxon>Diversisporales</taxon>
        <taxon>Gigasporaceae</taxon>
        <taxon>Cetraspora</taxon>
    </lineage>
</organism>
<name>A0A9N9JCL4_9GLOM</name>
<reference evidence="1" key="1">
    <citation type="submission" date="2021-06" db="EMBL/GenBank/DDBJ databases">
        <authorList>
            <person name="Kallberg Y."/>
            <person name="Tangrot J."/>
            <person name="Rosling A."/>
        </authorList>
    </citation>
    <scope>NUCLEOTIDE SEQUENCE</scope>
    <source>
        <strain evidence="1">FL966</strain>
    </source>
</reference>
<protein>
    <submittedName>
        <fullName evidence="1">12053_t:CDS:1</fullName>
    </submittedName>
</protein>
<evidence type="ECO:0000313" key="2">
    <source>
        <dbReference type="Proteomes" id="UP000789759"/>
    </source>
</evidence>
<accession>A0A9N9JCL4</accession>
<dbReference type="OrthoDB" id="2439367at2759"/>
<feature type="non-terminal residue" evidence="1">
    <location>
        <position position="1"/>
    </location>
</feature>
<keyword evidence="2" id="KW-1185">Reference proteome</keyword>
<gene>
    <name evidence="1" type="ORF">CPELLU_LOCUS16037</name>
</gene>
<sequence length="175" mass="20167">TESARNSKSILRSGEVKDSKLKGLNVYLLVFSNKDEEIAKTDKVMYFIKLLKNVTKIEVNYHVSENLDSAIKLAVSYNSVMYEIKTKNSYTLGRNIKTTEQEKEDNEILLKSKEKDNRICKNFLKIEEKIQSQNALILIDSEASKDFIDEKFSKKIQLKMKEESTSITIELVNDS</sequence>
<dbReference type="CDD" id="cd00303">
    <property type="entry name" value="retropepsin_like"/>
    <property type="match status" value="1"/>
</dbReference>
<evidence type="ECO:0000313" key="1">
    <source>
        <dbReference type="EMBL" id="CAG8774390.1"/>
    </source>
</evidence>